<dbReference type="Proteomes" id="UP000037747">
    <property type="component" value="Unassembled WGS sequence"/>
</dbReference>
<protein>
    <submittedName>
        <fullName evidence="1">Uncharacterized protein</fullName>
    </submittedName>
</protein>
<sequence>MSHDDDRVVAEFRERQPDDPTTIGPGLGLELDADEATATCSVCGYFGIVDDDPVIANADHPEADGELVCDVCDEEAGGGG</sequence>
<name>A0A0N0BNS6_9EURY</name>
<dbReference type="STRING" id="1765655.AMR74_16750"/>
<dbReference type="EMBL" id="LIST01000013">
    <property type="protein sequence ID" value="KOX92723.1"/>
    <property type="molecule type" value="Genomic_DNA"/>
</dbReference>
<dbReference type="RefSeq" id="WP_053773187.1">
    <property type="nucleotide sequence ID" value="NZ_LIST01000013.1"/>
</dbReference>
<evidence type="ECO:0000313" key="2">
    <source>
        <dbReference type="Proteomes" id="UP000037747"/>
    </source>
</evidence>
<gene>
    <name evidence="1" type="ORF">AMR74_16750</name>
</gene>
<reference evidence="1 2" key="1">
    <citation type="submission" date="2015-08" db="EMBL/GenBank/DDBJ databases">
        <title>Genomes of Isolates from Cabo Rojo, PR.</title>
        <authorList>
            <person name="Sanchez-Nieves R.L."/>
            <person name="Montalvo-Rodriguez R."/>
        </authorList>
    </citation>
    <scope>NUCLEOTIDE SEQUENCE [LARGE SCALE GENOMIC DNA]</scope>
    <source>
        <strain evidence="1 2">5</strain>
    </source>
</reference>
<evidence type="ECO:0000313" key="1">
    <source>
        <dbReference type="EMBL" id="KOX92723.1"/>
    </source>
</evidence>
<comment type="caution">
    <text evidence="1">The sequence shown here is derived from an EMBL/GenBank/DDBJ whole genome shotgun (WGS) entry which is preliminary data.</text>
</comment>
<proteinExistence type="predicted"/>
<keyword evidence="2" id="KW-1185">Reference proteome</keyword>
<dbReference type="AlphaFoldDB" id="A0A0N0BNS6"/>
<dbReference type="PATRIC" id="fig|1705389.3.peg.2949"/>
<accession>A0A0N0BNS6</accession>
<organism evidence="1 2">
    <name type="scientific">Halorubrum tropicale</name>
    <dbReference type="NCBI Taxonomy" id="1765655"/>
    <lineage>
        <taxon>Archaea</taxon>
        <taxon>Methanobacteriati</taxon>
        <taxon>Methanobacteriota</taxon>
        <taxon>Stenosarchaea group</taxon>
        <taxon>Halobacteria</taxon>
        <taxon>Halobacteriales</taxon>
        <taxon>Haloferacaceae</taxon>
        <taxon>Halorubrum</taxon>
    </lineage>
</organism>